<dbReference type="Proteomes" id="UP001482520">
    <property type="component" value="Unassembled WGS sequence"/>
</dbReference>
<dbReference type="SMART" id="SM00833">
    <property type="entry name" value="CobW_C"/>
    <property type="match status" value="1"/>
</dbReference>
<comment type="caution">
    <text evidence="2">The sequence shown here is derived from an EMBL/GenBank/DDBJ whole genome shotgun (WGS) entry which is preliminary data.</text>
</comment>
<sequence>MRTPVVLVTGVSPDAMDATLVSLQWDLPQAVAVRHHIDVERQLLTRVVSDVTGVLDRAEVDLEHACVSCALREDVVPTIERLARDGRWGTVVAHLPVGADAAQVCHVLTWDARLARHLRVAGVVTAVAGPTVVDDLLGDALMAERGVATSHEDERGVGEVASGMVEHADVVVVTGEREPAGLALLRTLARPGARVVAGPELLDGALVAGGLHDHAATTAWASPYRTQDVPSPDVPDVWQVDLRSDRAFHPDRLLEGLEDLGSGRHRSRGCFWLPTRPGRALEWDGAGGQLSIGAGESWGRRPAQTRLVLTGVGARPDHLEEAFEALLMTTAEEASGQSWQRPVDGFEPWLGPVREIA</sequence>
<name>A0ABV1P0A5_9ACTN</name>
<dbReference type="PANTHER" id="PTHR43603:SF1">
    <property type="entry name" value="ZINC-REGULATED GTPASE METALLOPROTEIN ACTIVATOR 1"/>
    <property type="match status" value="1"/>
</dbReference>
<gene>
    <name evidence="2" type="ORF">V6R90_12940</name>
</gene>
<dbReference type="InterPro" id="IPR027417">
    <property type="entry name" value="P-loop_NTPase"/>
</dbReference>
<dbReference type="PANTHER" id="PTHR43603">
    <property type="entry name" value="COBW DOMAIN-CONTAINING PROTEIN DDB_G0274527"/>
    <property type="match status" value="1"/>
</dbReference>
<dbReference type="InterPro" id="IPR011629">
    <property type="entry name" value="CobW-like_C"/>
</dbReference>
<keyword evidence="3" id="KW-1185">Reference proteome</keyword>
<evidence type="ECO:0000313" key="2">
    <source>
        <dbReference type="EMBL" id="MEQ7848184.1"/>
    </source>
</evidence>
<dbReference type="Pfam" id="PF07683">
    <property type="entry name" value="CobW_C"/>
    <property type="match status" value="1"/>
</dbReference>
<accession>A0ABV1P0A5</accession>
<feature type="domain" description="CobW C-terminal" evidence="1">
    <location>
        <begin position="237"/>
        <end position="327"/>
    </location>
</feature>
<organism evidence="2 3">
    <name type="scientific">Nocardioides kribbensis</name>
    <dbReference type="NCBI Taxonomy" id="305517"/>
    <lineage>
        <taxon>Bacteria</taxon>
        <taxon>Bacillati</taxon>
        <taxon>Actinomycetota</taxon>
        <taxon>Actinomycetes</taxon>
        <taxon>Propionibacteriales</taxon>
        <taxon>Nocardioidaceae</taxon>
        <taxon>Nocardioides</taxon>
    </lineage>
</organism>
<evidence type="ECO:0000259" key="1">
    <source>
        <dbReference type="SMART" id="SM00833"/>
    </source>
</evidence>
<evidence type="ECO:0000313" key="3">
    <source>
        <dbReference type="Proteomes" id="UP001482520"/>
    </source>
</evidence>
<proteinExistence type="predicted"/>
<dbReference type="InterPro" id="IPR051927">
    <property type="entry name" value="Zn_Chap_cDPG_Synth"/>
</dbReference>
<dbReference type="RefSeq" id="WP_251535090.1">
    <property type="nucleotide sequence ID" value="NZ_BAAAMM010000004.1"/>
</dbReference>
<reference evidence="2 3" key="1">
    <citation type="submission" date="2024-02" db="EMBL/GenBank/DDBJ databases">
        <title>Full genome sequence of Nocardioides kribbensis.</title>
        <authorList>
            <person name="Poletto B.L."/>
            <person name="Silva G."/>
            <person name="Galante D."/>
            <person name="Campos K.R."/>
            <person name="Santos M.B.N."/>
            <person name="Sacchi C.T."/>
        </authorList>
    </citation>
    <scope>NUCLEOTIDE SEQUENCE [LARGE SCALE GENOMIC DNA]</scope>
    <source>
        <strain evidence="2 3">O4R</strain>
    </source>
</reference>
<dbReference type="SUPFAM" id="SSF90002">
    <property type="entry name" value="Hypothetical protein YjiA, C-terminal domain"/>
    <property type="match status" value="1"/>
</dbReference>
<protein>
    <submittedName>
        <fullName evidence="2">GTP-binding protein</fullName>
    </submittedName>
</protein>
<dbReference type="EMBL" id="JBEGDP010000014">
    <property type="protein sequence ID" value="MEQ7848184.1"/>
    <property type="molecule type" value="Genomic_DNA"/>
</dbReference>
<dbReference type="Gene3D" id="3.40.50.300">
    <property type="entry name" value="P-loop containing nucleotide triphosphate hydrolases"/>
    <property type="match status" value="1"/>
</dbReference>
<dbReference type="InterPro" id="IPR003495">
    <property type="entry name" value="CobW/HypB/UreG_nucleotide-bd"/>
</dbReference>
<dbReference type="Pfam" id="PF02492">
    <property type="entry name" value="cobW"/>
    <property type="match status" value="1"/>
</dbReference>